<name>A0ACC0CGN5_CATRO</name>
<sequence>MANHHHHQQHKHQPSRREKDDPFLLNYNATDLRIASEFLSNWLPFLSQGLCHRCTRTLSDRVRSLEKGNDSKTLHQEKGFEVSTPKNVGVNRGDHSPANCDSNSLGSWKDSGDVNDNEDTNSLGSWKDGMDELSEPVADVEAEASTSESVSSFSAPARVKLSWADMAQEDELEEEEESEVSYQQIGDENVGAEDETLLKEVKPEMQLSREQREHIRLSYVERKKDFICLERIKGKIVNILEGLELHTHVFSAAEQKRIVQYVEELQEMGKNGQLKVRTYTAPQKWMRGKGRVTMQFGCCYNYVTDRNGNPPGILKNETVDPLPPLLKVMIKRLVRWHVLPPSCVPDSCIINVYDVGDCIPPHIDNHDFVRPFSTVSFLSECNIVFGTDLKVVGPGEFAGSIAIPLPVGSVLVLNGNGADVAKHCVPAVPTKRISITFRRMDESKQPLGFVPEPDLQGLQPLSHESERSKKLNSSKPTPPRRYMKNNRDGREENSAKLKGRIVRSEPRQSSNRFRQGPPNRPRVTLNLDN</sequence>
<comment type="caution">
    <text evidence="1">The sequence shown here is derived from an EMBL/GenBank/DDBJ whole genome shotgun (WGS) entry which is preliminary data.</text>
</comment>
<keyword evidence="2" id="KW-1185">Reference proteome</keyword>
<reference evidence="2" key="1">
    <citation type="journal article" date="2023" name="Nat. Plants">
        <title>Single-cell RNA sequencing provides a high-resolution roadmap for understanding the multicellular compartmentation of specialized metabolism.</title>
        <authorList>
            <person name="Sun S."/>
            <person name="Shen X."/>
            <person name="Li Y."/>
            <person name="Li Y."/>
            <person name="Wang S."/>
            <person name="Li R."/>
            <person name="Zhang H."/>
            <person name="Shen G."/>
            <person name="Guo B."/>
            <person name="Wei J."/>
            <person name="Xu J."/>
            <person name="St-Pierre B."/>
            <person name="Chen S."/>
            <person name="Sun C."/>
        </authorList>
    </citation>
    <scope>NUCLEOTIDE SEQUENCE [LARGE SCALE GENOMIC DNA]</scope>
</reference>
<protein>
    <submittedName>
        <fullName evidence="1">Uncharacterized protein</fullName>
    </submittedName>
</protein>
<organism evidence="1 2">
    <name type="scientific">Catharanthus roseus</name>
    <name type="common">Madagascar periwinkle</name>
    <name type="synonym">Vinca rosea</name>
    <dbReference type="NCBI Taxonomy" id="4058"/>
    <lineage>
        <taxon>Eukaryota</taxon>
        <taxon>Viridiplantae</taxon>
        <taxon>Streptophyta</taxon>
        <taxon>Embryophyta</taxon>
        <taxon>Tracheophyta</taxon>
        <taxon>Spermatophyta</taxon>
        <taxon>Magnoliopsida</taxon>
        <taxon>eudicotyledons</taxon>
        <taxon>Gunneridae</taxon>
        <taxon>Pentapetalae</taxon>
        <taxon>asterids</taxon>
        <taxon>lamiids</taxon>
        <taxon>Gentianales</taxon>
        <taxon>Apocynaceae</taxon>
        <taxon>Rauvolfioideae</taxon>
        <taxon>Vinceae</taxon>
        <taxon>Catharanthinae</taxon>
        <taxon>Catharanthus</taxon>
    </lineage>
</organism>
<proteinExistence type="predicted"/>
<accession>A0ACC0CGN5</accession>
<dbReference type="EMBL" id="CM044701">
    <property type="protein sequence ID" value="KAI5684085.1"/>
    <property type="molecule type" value="Genomic_DNA"/>
</dbReference>
<dbReference type="Proteomes" id="UP001060085">
    <property type="component" value="Linkage Group LG01"/>
</dbReference>
<evidence type="ECO:0000313" key="1">
    <source>
        <dbReference type="EMBL" id="KAI5684085.1"/>
    </source>
</evidence>
<evidence type="ECO:0000313" key="2">
    <source>
        <dbReference type="Proteomes" id="UP001060085"/>
    </source>
</evidence>
<gene>
    <name evidence="1" type="ORF">M9H77_05313</name>
</gene>